<feature type="transmembrane region" description="Helical" evidence="1">
    <location>
        <begin position="28"/>
        <end position="48"/>
    </location>
</feature>
<keyword evidence="1" id="KW-0472">Membrane</keyword>
<reference evidence="2 3" key="1">
    <citation type="submission" date="2019-12" db="EMBL/GenBank/DDBJ databases">
        <authorList>
            <person name="Alioto T."/>
            <person name="Alioto T."/>
            <person name="Gomez Garrido J."/>
        </authorList>
    </citation>
    <scope>NUCLEOTIDE SEQUENCE [LARGE SCALE GENOMIC DNA]</scope>
</reference>
<evidence type="ECO:0000313" key="2">
    <source>
        <dbReference type="EMBL" id="CAA2974717.1"/>
    </source>
</evidence>
<keyword evidence="1" id="KW-0812">Transmembrane</keyword>
<dbReference type="OrthoDB" id="1303733at2759"/>
<proteinExistence type="predicted"/>
<gene>
    <name evidence="2" type="ORF">OLEA9_A011517</name>
</gene>
<dbReference type="AlphaFoldDB" id="A0A8S0R7E1"/>
<evidence type="ECO:0000313" key="3">
    <source>
        <dbReference type="Proteomes" id="UP000594638"/>
    </source>
</evidence>
<dbReference type="Gramene" id="OE9A011517T1">
    <property type="protein sequence ID" value="OE9A011517C1"/>
    <property type="gene ID" value="OE9A011517"/>
</dbReference>
<comment type="caution">
    <text evidence="2">The sequence shown here is derived from an EMBL/GenBank/DDBJ whole genome shotgun (WGS) entry which is preliminary data.</text>
</comment>
<evidence type="ECO:0000256" key="1">
    <source>
        <dbReference type="SAM" id="Phobius"/>
    </source>
</evidence>
<sequence length="208" mass="23853">MDQNGDPTIQATNESQSHYQFIKKTLQFIVPLSLLSFSYCHIMGFSFYFTSINFQLSTFIFALSAHALDRKFVFLIFNGILAFLAKNSSLFKQIPQLHETIEARVEDNEASMKSSVLENVAVSEEEKQQEIGSFHEVTEEQKNEALIAESEEEDYDEVEDSTILDGDSLVEEGNCMNVNTDELNKKIEEFIKKMKEEIRIEAQQQLIV</sequence>
<dbReference type="EMBL" id="CACTIH010002193">
    <property type="protein sequence ID" value="CAA2974717.1"/>
    <property type="molecule type" value="Genomic_DNA"/>
</dbReference>
<protein>
    <recommendedName>
        <fullName evidence="4">Transmembrane protein</fullName>
    </recommendedName>
</protein>
<keyword evidence="3" id="KW-1185">Reference proteome</keyword>
<feature type="transmembrane region" description="Helical" evidence="1">
    <location>
        <begin position="60"/>
        <end position="84"/>
    </location>
</feature>
<keyword evidence="1" id="KW-1133">Transmembrane helix</keyword>
<dbReference type="PANTHER" id="PTHR34947">
    <property type="entry name" value="TRANSMEMBRANE PROTEIN"/>
    <property type="match status" value="1"/>
</dbReference>
<name>A0A8S0R7E1_OLEEU</name>
<dbReference type="PANTHER" id="PTHR34947:SF4">
    <property type="entry name" value="TRANSMEMBRANE PROTEIN"/>
    <property type="match status" value="1"/>
</dbReference>
<evidence type="ECO:0008006" key="4">
    <source>
        <dbReference type="Google" id="ProtNLM"/>
    </source>
</evidence>
<accession>A0A8S0R7E1</accession>
<dbReference type="Proteomes" id="UP000594638">
    <property type="component" value="Unassembled WGS sequence"/>
</dbReference>
<organism evidence="2 3">
    <name type="scientific">Olea europaea subsp. europaea</name>
    <dbReference type="NCBI Taxonomy" id="158383"/>
    <lineage>
        <taxon>Eukaryota</taxon>
        <taxon>Viridiplantae</taxon>
        <taxon>Streptophyta</taxon>
        <taxon>Embryophyta</taxon>
        <taxon>Tracheophyta</taxon>
        <taxon>Spermatophyta</taxon>
        <taxon>Magnoliopsida</taxon>
        <taxon>eudicotyledons</taxon>
        <taxon>Gunneridae</taxon>
        <taxon>Pentapetalae</taxon>
        <taxon>asterids</taxon>
        <taxon>lamiids</taxon>
        <taxon>Lamiales</taxon>
        <taxon>Oleaceae</taxon>
        <taxon>Oleeae</taxon>
        <taxon>Olea</taxon>
    </lineage>
</organism>